<sequence length="479" mass="52868">MSCGAWLEMNQKNKPQSNTLAAGIMTLLLTGMIVGSTIFNMDLQHQPWTFEHSSTEVLLVSISFYMAAIVGSLAGYFLVERYEKKPISKVYLVLSIVASVLLIALPDHIASVAFARILLGLAHGMAYLVVLIHGGEVCIKELRGLNMAAVNLCIMIGVMTHGSLSPTSTYGQDIGTNRLVGILGLVYVVLGGFLALFLTYESPVFLIQRGRDAEAIQSMIKLRNESTESWEIRNDYTEFKTMLQEDEETSPSILQDGNTRPLLLLILCRIASVVSFNFAINLVRLNILDKLFGVDNYSFSAIVVLTIRLLVGTVFLFVIDKFGRRAPMTLSTFTSGFILTVLGMIFMVADHVTRDVLIAIMLTYEVVASAGVTMVPDAYCSEAFSTKKKAFSIATTQIVENVLQIGITAIVFNWDFSDDAYYGGIMLCCGVPLLAMAAIFYKYLPETTKMTIRQARTEFSKRGEIVFGGTKRPQNFLND</sequence>
<proteinExistence type="predicted"/>
<protein>
    <submittedName>
        <fullName evidence="7">Membrane transporter D1</fullName>
    </submittedName>
</protein>
<feature type="transmembrane region" description="Helical" evidence="5">
    <location>
        <begin position="297"/>
        <end position="318"/>
    </location>
</feature>
<dbReference type="GO" id="GO:0022857">
    <property type="term" value="F:transmembrane transporter activity"/>
    <property type="evidence" value="ECO:0007669"/>
    <property type="project" value="InterPro"/>
</dbReference>
<dbReference type="InterPro" id="IPR020846">
    <property type="entry name" value="MFS_dom"/>
</dbReference>
<dbReference type="PROSITE" id="PS50850">
    <property type="entry name" value="MFS"/>
    <property type="match status" value="1"/>
</dbReference>
<dbReference type="Gene3D" id="1.20.1250.20">
    <property type="entry name" value="MFS general substrate transporter like domains"/>
    <property type="match status" value="1"/>
</dbReference>
<evidence type="ECO:0000259" key="6">
    <source>
        <dbReference type="PROSITE" id="PS50850"/>
    </source>
</evidence>
<evidence type="ECO:0000256" key="5">
    <source>
        <dbReference type="SAM" id="Phobius"/>
    </source>
</evidence>
<comment type="subcellular location">
    <subcellularLocation>
        <location evidence="1">Membrane</location>
        <topology evidence="1">Multi-pass membrane protein</topology>
    </subcellularLocation>
</comment>
<dbReference type="GO" id="GO:0016020">
    <property type="term" value="C:membrane"/>
    <property type="evidence" value="ECO:0007669"/>
    <property type="project" value="UniProtKB-SubCell"/>
</dbReference>
<feature type="transmembrane region" description="Helical" evidence="5">
    <location>
        <begin position="20"/>
        <end position="39"/>
    </location>
</feature>
<organism evidence="7">
    <name type="scientific">Culex pipiens</name>
    <name type="common">House mosquito</name>
    <dbReference type="NCBI Taxonomy" id="7175"/>
    <lineage>
        <taxon>Eukaryota</taxon>
        <taxon>Metazoa</taxon>
        <taxon>Ecdysozoa</taxon>
        <taxon>Arthropoda</taxon>
        <taxon>Hexapoda</taxon>
        <taxon>Insecta</taxon>
        <taxon>Pterygota</taxon>
        <taxon>Neoptera</taxon>
        <taxon>Endopterygota</taxon>
        <taxon>Diptera</taxon>
        <taxon>Nematocera</taxon>
        <taxon>Culicoidea</taxon>
        <taxon>Culicidae</taxon>
        <taxon>Culicinae</taxon>
        <taxon>Culicini</taxon>
        <taxon>Culex</taxon>
        <taxon>Culex</taxon>
    </lineage>
</organism>
<feature type="transmembrane region" description="Helical" evidence="5">
    <location>
        <begin position="90"/>
        <end position="106"/>
    </location>
</feature>
<feature type="transmembrane region" description="Helical" evidence="5">
    <location>
        <begin position="112"/>
        <end position="132"/>
    </location>
</feature>
<evidence type="ECO:0000256" key="4">
    <source>
        <dbReference type="ARBA" id="ARBA00023136"/>
    </source>
</evidence>
<dbReference type="PANTHER" id="PTHR23529:SF2">
    <property type="entry name" value="GH19118P-RELATED"/>
    <property type="match status" value="1"/>
</dbReference>
<evidence type="ECO:0000256" key="1">
    <source>
        <dbReference type="ARBA" id="ARBA00004141"/>
    </source>
</evidence>
<name>A0A8D8A7G6_CULPI</name>
<dbReference type="Pfam" id="PF00083">
    <property type="entry name" value="Sugar_tr"/>
    <property type="match status" value="1"/>
</dbReference>
<keyword evidence="4 5" id="KW-0472">Membrane</keyword>
<feature type="transmembrane region" description="Helical" evidence="5">
    <location>
        <begin position="59"/>
        <end position="78"/>
    </location>
</feature>
<feature type="transmembrane region" description="Helical" evidence="5">
    <location>
        <begin position="144"/>
        <end position="164"/>
    </location>
</feature>
<dbReference type="InterPro" id="IPR005828">
    <property type="entry name" value="MFS_sugar_transport-like"/>
</dbReference>
<feature type="domain" description="Major facilitator superfamily (MFS) profile" evidence="6">
    <location>
        <begin position="19"/>
        <end position="448"/>
    </location>
</feature>
<keyword evidence="3 5" id="KW-1133">Transmembrane helix</keyword>
<dbReference type="SUPFAM" id="SSF103473">
    <property type="entry name" value="MFS general substrate transporter"/>
    <property type="match status" value="1"/>
</dbReference>
<dbReference type="AlphaFoldDB" id="A0A8D8A7G6"/>
<feature type="transmembrane region" description="Helical" evidence="5">
    <location>
        <begin position="356"/>
        <end position="379"/>
    </location>
</feature>
<evidence type="ECO:0000313" key="7">
    <source>
        <dbReference type="EMBL" id="CAG6451718.1"/>
    </source>
</evidence>
<dbReference type="InterPro" id="IPR036259">
    <property type="entry name" value="MFS_trans_sf"/>
</dbReference>
<evidence type="ECO:0000256" key="3">
    <source>
        <dbReference type="ARBA" id="ARBA00022989"/>
    </source>
</evidence>
<feature type="transmembrane region" description="Helical" evidence="5">
    <location>
        <begin position="262"/>
        <end position="285"/>
    </location>
</feature>
<evidence type="ECO:0000256" key="2">
    <source>
        <dbReference type="ARBA" id="ARBA00022692"/>
    </source>
</evidence>
<feature type="transmembrane region" description="Helical" evidence="5">
    <location>
        <begin position="391"/>
        <end position="414"/>
    </location>
</feature>
<feature type="transmembrane region" description="Helical" evidence="5">
    <location>
        <begin position="330"/>
        <end position="350"/>
    </location>
</feature>
<accession>A0A8D8A7G6</accession>
<reference evidence="7" key="1">
    <citation type="submission" date="2021-05" db="EMBL/GenBank/DDBJ databases">
        <authorList>
            <person name="Alioto T."/>
            <person name="Alioto T."/>
            <person name="Gomez Garrido J."/>
        </authorList>
    </citation>
    <scope>NUCLEOTIDE SEQUENCE</scope>
</reference>
<dbReference type="PANTHER" id="PTHR23529">
    <property type="entry name" value="GH19118P-RELATED"/>
    <property type="match status" value="1"/>
</dbReference>
<feature type="transmembrane region" description="Helical" evidence="5">
    <location>
        <begin position="420"/>
        <end position="444"/>
    </location>
</feature>
<feature type="transmembrane region" description="Helical" evidence="5">
    <location>
        <begin position="179"/>
        <end position="200"/>
    </location>
</feature>
<keyword evidence="2 5" id="KW-0812">Transmembrane</keyword>
<dbReference type="EMBL" id="HBUE01019013">
    <property type="protein sequence ID" value="CAG6451718.1"/>
    <property type="molecule type" value="Transcribed_RNA"/>
</dbReference>
<dbReference type="EMBL" id="HBUE01019011">
    <property type="protein sequence ID" value="CAG6451714.1"/>
    <property type="molecule type" value="Transcribed_RNA"/>
</dbReference>